<gene>
    <name evidence="5 8" type="primary">truB</name>
    <name evidence="8" type="ORF">QGN29_07245</name>
</gene>
<dbReference type="CDD" id="cd02573">
    <property type="entry name" value="PseudoU_synth_EcTruB"/>
    <property type="match status" value="1"/>
</dbReference>
<keyword evidence="9" id="KW-1185">Reference proteome</keyword>
<evidence type="ECO:0000313" key="8">
    <source>
        <dbReference type="EMBL" id="WND01356.1"/>
    </source>
</evidence>
<evidence type="ECO:0000256" key="4">
    <source>
        <dbReference type="ARBA" id="ARBA00023235"/>
    </source>
</evidence>
<evidence type="ECO:0000256" key="3">
    <source>
        <dbReference type="ARBA" id="ARBA00022694"/>
    </source>
</evidence>
<name>A0AA52H7R5_9PROT</name>
<dbReference type="Pfam" id="PF16198">
    <property type="entry name" value="TruB_C_2"/>
    <property type="match status" value="1"/>
</dbReference>
<dbReference type="GO" id="GO:0003723">
    <property type="term" value="F:RNA binding"/>
    <property type="evidence" value="ECO:0007669"/>
    <property type="project" value="InterPro"/>
</dbReference>
<dbReference type="EMBL" id="CP123872">
    <property type="protein sequence ID" value="WND01356.1"/>
    <property type="molecule type" value="Genomic_DNA"/>
</dbReference>
<organism evidence="8 9">
    <name type="scientific">Temperatibacter marinus</name>
    <dbReference type="NCBI Taxonomy" id="1456591"/>
    <lineage>
        <taxon>Bacteria</taxon>
        <taxon>Pseudomonadati</taxon>
        <taxon>Pseudomonadota</taxon>
        <taxon>Alphaproteobacteria</taxon>
        <taxon>Kordiimonadales</taxon>
        <taxon>Temperatibacteraceae</taxon>
        <taxon>Temperatibacter</taxon>
    </lineage>
</organism>
<protein>
    <recommendedName>
        <fullName evidence="5">tRNA pseudouridine synthase B</fullName>
        <ecNumber evidence="5">5.4.99.25</ecNumber>
    </recommendedName>
    <alternativeName>
        <fullName evidence="5">tRNA pseudouridine(55) synthase</fullName>
        <shortName evidence="5">Psi55 synthase</shortName>
    </alternativeName>
    <alternativeName>
        <fullName evidence="5">tRNA pseudouridylate synthase</fullName>
    </alternativeName>
    <alternativeName>
        <fullName evidence="5">tRNA-uridine isomerase</fullName>
    </alternativeName>
</protein>
<comment type="catalytic activity">
    <reaction evidence="1 5">
        <text>uridine(55) in tRNA = pseudouridine(55) in tRNA</text>
        <dbReference type="Rhea" id="RHEA:42532"/>
        <dbReference type="Rhea" id="RHEA-COMP:10101"/>
        <dbReference type="Rhea" id="RHEA-COMP:10102"/>
        <dbReference type="ChEBI" id="CHEBI:65314"/>
        <dbReference type="ChEBI" id="CHEBI:65315"/>
        <dbReference type="EC" id="5.4.99.25"/>
    </reaction>
</comment>
<dbReference type="HAMAP" id="MF_01080">
    <property type="entry name" value="TruB_bact"/>
    <property type="match status" value="1"/>
</dbReference>
<evidence type="ECO:0000256" key="1">
    <source>
        <dbReference type="ARBA" id="ARBA00000385"/>
    </source>
</evidence>
<dbReference type="GO" id="GO:1990481">
    <property type="term" value="P:mRNA pseudouridine synthesis"/>
    <property type="evidence" value="ECO:0007669"/>
    <property type="project" value="TreeGrafter"/>
</dbReference>
<dbReference type="InterPro" id="IPR032819">
    <property type="entry name" value="TruB_C"/>
</dbReference>
<feature type="active site" description="Nucleophile" evidence="5">
    <location>
        <position position="47"/>
    </location>
</feature>
<dbReference type="EC" id="5.4.99.25" evidence="5"/>
<dbReference type="KEGG" id="tmk:QGN29_07245"/>
<keyword evidence="3 5" id="KW-0819">tRNA processing</keyword>
<evidence type="ECO:0000256" key="5">
    <source>
        <dbReference type="HAMAP-Rule" id="MF_01080"/>
    </source>
</evidence>
<dbReference type="GO" id="GO:0031119">
    <property type="term" value="P:tRNA pseudouridine synthesis"/>
    <property type="evidence" value="ECO:0007669"/>
    <property type="project" value="UniProtKB-UniRule"/>
</dbReference>
<proteinExistence type="inferred from homology"/>
<keyword evidence="4 5" id="KW-0413">Isomerase</keyword>
<dbReference type="InterPro" id="IPR020103">
    <property type="entry name" value="PsdUridine_synth_cat_dom_sf"/>
</dbReference>
<dbReference type="PANTHER" id="PTHR13767">
    <property type="entry name" value="TRNA-PSEUDOURIDINE SYNTHASE"/>
    <property type="match status" value="1"/>
</dbReference>
<dbReference type="Proteomes" id="UP001268683">
    <property type="component" value="Chromosome"/>
</dbReference>
<comment type="function">
    <text evidence="5">Responsible for synthesis of pseudouridine from uracil-55 in the psi GC loop of transfer RNAs.</text>
</comment>
<dbReference type="GO" id="GO:0160148">
    <property type="term" value="F:tRNA pseudouridine(55) synthase activity"/>
    <property type="evidence" value="ECO:0007669"/>
    <property type="project" value="UniProtKB-EC"/>
</dbReference>
<dbReference type="Gene3D" id="3.30.2350.10">
    <property type="entry name" value="Pseudouridine synthase"/>
    <property type="match status" value="1"/>
</dbReference>
<dbReference type="SUPFAM" id="SSF55120">
    <property type="entry name" value="Pseudouridine synthase"/>
    <property type="match status" value="1"/>
</dbReference>
<dbReference type="NCBIfam" id="TIGR00431">
    <property type="entry name" value="TruB"/>
    <property type="match status" value="1"/>
</dbReference>
<dbReference type="Pfam" id="PF01509">
    <property type="entry name" value="TruB_N"/>
    <property type="match status" value="1"/>
</dbReference>
<dbReference type="InterPro" id="IPR014780">
    <property type="entry name" value="tRNA_psdUridine_synth_TruB"/>
</dbReference>
<dbReference type="InterPro" id="IPR002501">
    <property type="entry name" value="PsdUridine_synth_N"/>
</dbReference>
<evidence type="ECO:0000259" key="7">
    <source>
        <dbReference type="Pfam" id="PF16198"/>
    </source>
</evidence>
<dbReference type="AlphaFoldDB" id="A0AA52H7R5"/>
<sequence length="304" mass="33140">MGRKRKGEKLDGWIIIDKALNLSSSQVVGKVRWLTKAQKAGHAGTLDPLATGVLPIGLGEATKTMPFIVDASKTYEFKMKWGSSTTTDDLEGEVVDVSDVFPSKAELEAQLPIFTGLISQTPPIYSAIKVDGKRAYDLARAGEEVVLKSRLVQIDSIQILCHDSDSLETHLRVECGKGTYIRSLARDIAEKCSSRAHVSYLRRTRVGPFQEKDAISLEKLEELSHSAPAQSLLLSLMTALDDIPVVAVSGSEAEDLSFGRQIKGELLQGAESVQGTVILVFDNRPVAIAETIETGFQPLRVFNM</sequence>
<dbReference type="PANTHER" id="PTHR13767:SF2">
    <property type="entry name" value="PSEUDOURIDYLATE SYNTHASE TRUB1"/>
    <property type="match status" value="1"/>
</dbReference>
<evidence type="ECO:0000256" key="2">
    <source>
        <dbReference type="ARBA" id="ARBA00005642"/>
    </source>
</evidence>
<accession>A0AA52H7R5</accession>
<evidence type="ECO:0000313" key="9">
    <source>
        <dbReference type="Proteomes" id="UP001268683"/>
    </source>
</evidence>
<comment type="similarity">
    <text evidence="2 5">Belongs to the pseudouridine synthase TruB family. Type 1 subfamily.</text>
</comment>
<feature type="domain" description="Pseudouridine synthase II N-terminal" evidence="6">
    <location>
        <begin position="32"/>
        <end position="181"/>
    </location>
</feature>
<evidence type="ECO:0000259" key="6">
    <source>
        <dbReference type="Pfam" id="PF01509"/>
    </source>
</evidence>
<feature type="domain" description="tRNA pseudouridylate synthase B C-terminal" evidence="7">
    <location>
        <begin position="182"/>
        <end position="233"/>
    </location>
</feature>
<dbReference type="RefSeq" id="WP_310797184.1">
    <property type="nucleotide sequence ID" value="NZ_CP123872.1"/>
</dbReference>
<reference evidence="8" key="1">
    <citation type="submission" date="2023-04" db="EMBL/GenBank/DDBJ databases">
        <title>Complete genome sequence of Temperatibacter marinus.</title>
        <authorList>
            <person name="Rong J.-C."/>
            <person name="Yi M.-L."/>
            <person name="Zhao Q."/>
        </authorList>
    </citation>
    <scope>NUCLEOTIDE SEQUENCE</scope>
    <source>
        <strain evidence="8">NBRC 110045</strain>
    </source>
</reference>